<feature type="transmembrane region" description="Helical" evidence="2">
    <location>
        <begin position="79"/>
        <end position="96"/>
    </location>
</feature>
<sequence length="191" mass="21538">MALTLTPSHPAARHLRWMFLAVVTGSFVFLIPWVVYLATSLPSRHEVTQWDVAWVGFDFFVIGSIGMTALWAWLHRRIFIPWAIVTATLLCCDAWFDIVLDWNTPDLPVSLLTAGAGELPLAALLFYVARRLIRLSIAAAWAHQGQDEIPRISMRRLLLERMPDVGVMTNRKNAARDDDQSLPAYPGARSQ</sequence>
<feature type="transmembrane region" description="Helical" evidence="2">
    <location>
        <begin position="17"/>
        <end position="40"/>
    </location>
</feature>
<feature type="region of interest" description="Disordered" evidence="1">
    <location>
        <begin position="170"/>
        <end position="191"/>
    </location>
</feature>
<evidence type="ECO:0000256" key="2">
    <source>
        <dbReference type="SAM" id="Phobius"/>
    </source>
</evidence>
<reference evidence="3 4" key="1">
    <citation type="submission" date="2021-06" db="EMBL/GenBank/DDBJ databases">
        <title>Actinomycetes sequencing.</title>
        <authorList>
            <person name="Shan Q."/>
        </authorList>
    </citation>
    <scope>NUCLEOTIDE SEQUENCE [LARGE SCALE GENOMIC DNA]</scope>
    <source>
        <strain evidence="3 4">NEAU-G5</strain>
    </source>
</reference>
<keyword evidence="2" id="KW-0812">Transmembrane</keyword>
<keyword evidence="2" id="KW-0472">Membrane</keyword>
<dbReference type="EMBL" id="JAHKNI010000001">
    <property type="protein sequence ID" value="MBU3059957.1"/>
    <property type="molecule type" value="Genomic_DNA"/>
</dbReference>
<evidence type="ECO:0000256" key="1">
    <source>
        <dbReference type="SAM" id="MobiDB-lite"/>
    </source>
</evidence>
<proteinExistence type="predicted"/>
<protein>
    <submittedName>
        <fullName evidence="3">Uncharacterized protein</fullName>
    </submittedName>
</protein>
<keyword evidence="4" id="KW-1185">Reference proteome</keyword>
<evidence type="ECO:0000313" key="3">
    <source>
        <dbReference type="EMBL" id="MBU3059957.1"/>
    </source>
</evidence>
<organism evidence="3 4">
    <name type="scientific">Nocardia albiluteola</name>
    <dbReference type="NCBI Taxonomy" id="2842303"/>
    <lineage>
        <taxon>Bacteria</taxon>
        <taxon>Bacillati</taxon>
        <taxon>Actinomycetota</taxon>
        <taxon>Actinomycetes</taxon>
        <taxon>Mycobacteriales</taxon>
        <taxon>Nocardiaceae</taxon>
        <taxon>Nocardia</taxon>
    </lineage>
</organism>
<accession>A0ABS6APM1</accession>
<comment type="caution">
    <text evidence="3">The sequence shown here is derived from an EMBL/GenBank/DDBJ whole genome shotgun (WGS) entry which is preliminary data.</text>
</comment>
<dbReference type="Proteomes" id="UP000733379">
    <property type="component" value="Unassembled WGS sequence"/>
</dbReference>
<gene>
    <name evidence="3" type="ORF">KO481_00210</name>
</gene>
<feature type="transmembrane region" description="Helical" evidence="2">
    <location>
        <begin position="108"/>
        <end position="129"/>
    </location>
</feature>
<dbReference type="RefSeq" id="WP_215914897.1">
    <property type="nucleotide sequence ID" value="NZ_JAHKNI010000001.1"/>
</dbReference>
<feature type="transmembrane region" description="Helical" evidence="2">
    <location>
        <begin position="52"/>
        <end position="72"/>
    </location>
</feature>
<keyword evidence="2" id="KW-1133">Transmembrane helix</keyword>
<name>A0ABS6APM1_9NOCA</name>
<evidence type="ECO:0000313" key="4">
    <source>
        <dbReference type="Proteomes" id="UP000733379"/>
    </source>
</evidence>